<dbReference type="SMART" id="SM00306">
    <property type="entry name" value="HintN"/>
    <property type="match status" value="1"/>
</dbReference>
<dbReference type="InterPro" id="IPR027434">
    <property type="entry name" value="Homing_endonucl"/>
</dbReference>
<keyword evidence="3" id="KW-0021">Allosteric enzyme</keyword>
<dbReference type="GO" id="GO:0005524">
    <property type="term" value="F:ATP binding"/>
    <property type="evidence" value="ECO:0007669"/>
    <property type="project" value="UniProtKB-UniRule"/>
</dbReference>
<dbReference type="SUPFAM" id="SSF51998">
    <property type="entry name" value="PFL-like glycyl radical enzymes"/>
    <property type="match status" value="1"/>
</dbReference>
<evidence type="ECO:0000256" key="13">
    <source>
        <dbReference type="RuleBase" id="RU003410"/>
    </source>
</evidence>
<dbReference type="SUPFAM" id="SSF48168">
    <property type="entry name" value="R1 subunit of ribonucleotide reductase, N-terminal domain"/>
    <property type="match status" value="1"/>
</dbReference>
<keyword evidence="5 12" id="KW-0547">Nucleotide-binding</keyword>
<keyword evidence="7 12" id="KW-0067">ATP-binding</keyword>
<dbReference type="UniPathway" id="UPA00326"/>
<reference evidence="16 17" key="1">
    <citation type="submission" date="2013-02" db="EMBL/GenBank/DDBJ databases">
        <title>Insights into archaeal evolution and symbiosis from the genomes of a Nanoarchaeon and its crenarchaeal host from Yellowstone National Park.</title>
        <authorList>
            <person name="Podar M."/>
            <person name="Makarova K.S."/>
            <person name="Graham D.E."/>
            <person name="Wolf Y.I."/>
            <person name="Koonin E.V."/>
            <person name="Reysenbach A.-L."/>
        </authorList>
    </citation>
    <scope>NUCLEOTIDE SEQUENCE [LARGE SCALE GENOMIC DNA]</scope>
</reference>
<feature type="domain" description="ATP-cone" evidence="15">
    <location>
        <begin position="28"/>
        <end position="121"/>
    </location>
</feature>
<dbReference type="InterPro" id="IPR008926">
    <property type="entry name" value="RNR_R1-su_N"/>
</dbReference>
<protein>
    <recommendedName>
        <fullName evidence="2 13">Ribonucleoside-diphosphate reductase</fullName>
        <ecNumber evidence="2 13">1.17.4.1</ecNumber>
    </recommendedName>
</protein>
<keyword evidence="4" id="KW-0846">Cobalamin</keyword>
<evidence type="ECO:0000259" key="15">
    <source>
        <dbReference type="PROSITE" id="PS51161"/>
    </source>
</evidence>
<dbReference type="PROSITE" id="PS00089">
    <property type="entry name" value="RIBORED_LARGE"/>
    <property type="match status" value="1"/>
</dbReference>
<dbReference type="PROSITE" id="PS50817">
    <property type="entry name" value="INTEIN_N_TER"/>
    <property type="match status" value="1"/>
</dbReference>
<dbReference type="Gene3D" id="2.170.16.10">
    <property type="entry name" value="Hedgehog/Intein (Hint) domain"/>
    <property type="match status" value="1"/>
</dbReference>
<dbReference type="GO" id="GO:0009263">
    <property type="term" value="P:deoxyribonucleotide biosynthetic process"/>
    <property type="evidence" value="ECO:0007669"/>
    <property type="project" value="UniProtKB-KW"/>
</dbReference>
<dbReference type="InterPro" id="IPR003586">
    <property type="entry name" value="Hint_dom_C"/>
</dbReference>
<dbReference type="PROSITE" id="PS51161">
    <property type="entry name" value="ATP_CONE"/>
    <property type="match status" value="1"/>
</dbReference>
<feature type="domain" description="DOD-type homing endonuclease" evidence="14">
    <location>
        <begin position="642"/>
        <end position="770"/>
    </location>
</feature>
<dbReference type="Pfam" id="PF14528">
    <property type="entry name" value="LAGLIDADG_3"/>
    <property type="match status" value="1"/>
</dbReference>
<keyword evidence="8" id="KW-0651">Protein splicing</keyword>
<dbReference type="NCBIfam" id="TIGR01445">
    <property type="entry name" value="intein_Nterm"/>
    <property type="match status" value="1"/>
</dbReference>
<dbReference type="InterPro" id="IPR006141">
    <property type="entry name" value="Intein_N"/>
</dbReference>
<proteinExistence type="inferred from homology"/>
<dbReference type="InterPro" id="IPR000788">
    <property type="entry name" value="RNR_lg_C"/>
</dbReference>
<evidence type="ECO:0000256" key="8">
    <source>
        <dbReference type="ARBA" id="ARBA00023000"/>
    </source>
</evidence>
<evidence type="ECO:0000259" key="14">
    <source>
        <dbReference type="PROSITE" id="PS50819"/>
    </source>
</evidence>
<dbReference type="Gene3D" id="3.20.70.20">
    <property type="match status" value="2"/>
</dbReference>
<dbReference type="PANTHER" id="PTHR43371">
    <property type="entry name" value="VITAMIN B12-DEPENDENT RIBONUCLEOTIDE REDUCTASE"/>
    <property type="match status" value="1"/>
</dbReference>
<comment type="function">
    <text evidence="13">Provides the precursors necessary for DNA synthesis. Catalyzes the biosynthesis of deoxyribonucleotides from the corresponding ribonucleotides.</text>
</comment>
<comment type="caution">
    <text evidence="16">The sequence shown here is derived from an EMBL/GenBank/DDBJ whole genome shotgun (WGS) entry which is preliminary data.</text>
</comment>
<dbReference type="EMBL" id="APJZ01000002">
    <property type="protein sequence ID" value="EOD42474.1"/>
    <property type="molecule type" value="Genomic_DNA"/>
</dbReference>
<dbReference type="PROSITE" id="PS50819">
    <property type="entry name" value="INTEIN_ENDONUCLEASE"/>
    <property type="match status" value="1"/>
</dbReference>
<dbReference type="InterPro" id="IPR004042">
    <property type="entry name" value="Intein_endonuc_central"/>
</dbReference>
<keyword evidence="9 13" id="KW-0560">Oxidoreductase</keyword>
<evidence type="ECO:0000256" key="1">
    <source>
        <dbReference type="ARBA" id="ARBA00001922"/>
    </source>
</evidence>
<dbReference type="SUPFAM" id="SSF51294">
    <property type="entry name" value="Hedgehog/intein (Hint) domain"/>
    <property type="match status" value="1"/>
</dbReference>
<dbReference type="Pfam" id="PF00317">
    <property type="entry name" value="Ribonuc_red_lgN"/>
    <property type="match status" value="1"/>
</dbReference>
<keyword evidence="10 13" id="KW-0215">Deoxyribonucleotide synthesis</keyword>
<dbReference type="GO" id="GO:0016539">
    <property type="term" value="P:intein-mediated protein splicing"/>
    <property type="evidence" value="ECO:0007669"/>
    <property type="project" value="InterPro"/>
</dbReference>
<evidence type="ECO:0000256" key="4">
    <source>
        <dbReference type="ARBA" id="ARBA00022628"/>
    </source>
</evidence>
<organism evidence="16 17">
    <name type="scientific">Nanobsidianus stetteri</name>
    <dbReference type="NCBI Taxonomy" id="1294122"/>
    <lineage>
        <taxon>Archaea</taxon>
        <taxon>Nanobdellota</taxon>
        <taxon>Candidatus Nanoarchaeia</taxon>
        <taxon>Nanoarchaeales</taxon>
        <taxon>Nanopusillaceae</taxon>
        <taxon>Candidatus Nanobsidianus</taxon>
    </lineage>
</organism>
<dbReference type="InterPro" id="IPR013509">
    <property type="entry name" value="RNR_lsu_N"/>
</dbReference>
<evidence type="ECO:0000256" key="11">
    <source>
        <dbReference type="ARBA" id="ARBA00023285"/>
    </source>
</evidence>
<dbReference type="InterPro" id="IPR050862">
    <property type="entry name" value="RdRp_reductase_class-2"/>
</dbReference>
<dbReference type="InterPro" id="IPR013346">
    <property type="entry name" value="NrdE_NrdA_C"/>
</dbReference>
<keyword evidence="11" id="KW-0170">Cobalt</keyword>
<dbReference type="Pfam" id="PF02867">
    <property type="entry name" value="Ribonuc_red_lgC"/>
    <property type="match status" value="1"/>
</dbReference>
<keyword evidence="6" id="KW-0068">Autocatalytic cleavage</keyword>
<dbReference type="InterPro" id="IPR030934">
    <property type="entry name" value="Intein_C"/>
</dbReference>
<dbReference type="Proteomes" id="UP000053279">
    <property type="component" value="Unassembled WGS sequence"/>
</dbReference>
<comment type="cofactor">
    <cofactor evidence="1">
        <name>adenosylcob(III)alamin</name>
        <dbReference type="ChEBI" id="CHEBI:18408"/>
    </cofactor>
</comment>
<accession>R1G9G0</accession>
<name>R1G9G0_NANST</name>
<evidence type="ECO:0000256" key="7">
    <source>
        <dbReference type="ARBA" id="ARBA00022840"/>
    </source>
</evidence>
<sequence length="1299" mass="151188">MSNIEFINDFSHEKEKEVVLGQKNYKIKKVIKRDGRIVDFDPERIKYAVERAMKAVGQYDKEKLEKVVEYIIRVLEEKYDDIKYPTVEEIQDIVELSLLKFDLYDVAKAYISYRKEKEKIREEKKNLLGKFYEEEVAKRFSVNSIRLMVNRYLLRNENKELIEGPKQMFERVAALIVIPDLLYDERIYDKDGKQKVHPKEEFDFVKNENKYGLPIKDPKFRWNRYHLERMKYLYDYLNERGHMKVSWSEFINMLEKGEFDKYYENFYQYYDLMVSKRFMPNSPTLFNAGAALGQLSACFVLDIDDSMESIMKSATDAALIFKSGGGIGINYSKLRPEGDVVASTGGVASGPVSFMKIIDTVTDVVKQGGKRRGANMGILESWHPEIFKFIHLKEKEGVLENFNISIMYDPSFWEYFENKKEYPLINPRLLRKYNLPFPGDPNFDINKIPKEAIAGYVNPETVLQEASYVAWEKGDPGCLFMDNINRRNVQYKYRGPIRATNPCVTGDTRILTPYGLMRAETLLYLNNENGSDINNIKLLVDGEGQILYTTVYGKTLSVSSPILVDAKVWKVGFKPTVKLILENGMEIEVTEDHRILTKDGWVEAKYSEGKEVKIARIDIDKLENYGLKEVDGIKLDRELGFLLGWLVGNGYVGEKVFFYFNAKTEREVSEYVKELLEKKFGVNVSKYERNNEIWIYVSKEEVVEIFKKLMRKKTSLPEIVFLANSEFVKGFLNGLFSADGYIDKDGAIRLTSSNKDLLKEVQILLTLYGIFSKIYERPYKRKFEYITVNGEKREYETKGYYELIIKNYSRKIFEEKIKLVNYKNEKLLERLNKTKIDDNYVKIVRVEYVGEKMVYDFSVPGFNRYISNGIISHNCGEQPLYPYESCNLGSINLYALVEFKDGKAEFNWNKYIETIKWAYRFLDNVIDVNKYPIKEIEEASKSVRRVGLGFMGLADLFYALEIPYTSEEAYKLLMKISEYLTYYSMLESVERAKTRGKFDRYEQTTYKDGELPVEGYYHRELWTLDWEYLKEQIIKYGIRNVEVTSIAPTGSISMLADTSSGIEPQYSLVYEKRVTAGVYYYVDQELERQLRERGLYNNDILKKISDNGGSLLGIKEIPDDLKAIFLTALDIPWWDHIRAQAVAQIWITTSISKTINMPNWVQPDDVYYSYLLAYKMGCKGITIYRDGSKSSQVYVAPAESSKARFADYFRLIKEGKINNRTIEILNQYGIKLPNWYYELNNNVELPKVKLNVNINNTIKVEENGNNKVEKCPVCGSTRLKHEAGCVTCIDCGWSECIIA</sequence>
<gene>
    <name evidence="16" type="ORF">Nst1_202</name>
</gene>
<evidence type="ECO:0000256" key="2">
    <source>
        <dbReference type="ARBA" id="ARBA00012274"/>
    </source>
</evidence>
<evidence type="ECO:0000256" key="5">
    <source>
        <dbReference type="ARBA" id="ARBA00022741"/>
    </source>
</evidence>
<dbReference type="PRINTS" id="PR00379">
    <property type="entry name" value="INTEIN"/>
</dbReference>
<dbReference type="GO" id="GO:0004748">
    <property type="term" value="F:ribonucleoside-diphosphate reductase activity, thioredoxin disulfide as acceptor"/>
    <property type="evidence" value="ECO:0007669"/>
    <property type="project" value="UniProtKB-EC"/>
</dbReference>
<evidence type="ECO:0000256" key="3">
    <source>
        <dbReference type="ARBA" id="ARBA00022533"/>
    </source>
</evidence>
<dbReference type="EC" id="1.17.4.1" evidence="2 13"/>
<dbReference type="CDD" id="cd00081">
    <property type="entry name" value="Hint"/>
    <property type="match status" value="1"/>
</dbReference>
<keyword evidence="17" id="KW-1185">Reference proteome</keyword>
<dbReference type="InterPro" id="IPR006142">
    <property type="entry name" value="INTEIN"/>
</dbReference>
<dbReference type="InterPro" id="IPR004860">
    <property type="entry name" value="LAGLIDADG_dom"/>
</dbReference>
<dbReference type="GO" id="GO:0004519">
    <property type="term" value="F:endonuclease activity"/>
    <property type="evidence" value="ECO:0007669"/>
    <property type="project" value="InterPro"/>
</dbReference>
<dbReference type="NCBIfam" id="TIGR01443">
    <property type="entry name" value="intein_Cterm"/>
    <property type="match status" value="1"/>
</dbReference>
<comment type="similarity">
    <text evidence="13">Belongs to the ribonucleoside diphosphate reductase large chain family.</text>
</comment>
<dbReference type="PATRIC" id="fig|1294122.7.peg.196"/>
<evidence type="ECO:0000313" key="17">
    <source>
        <dbReference type="Proteomes" id="UP000053279"/>
    </source>
</evidence>
<dbReference type="PANTHER" id="PTHR43371:SF1">
    <property type="entry name" value="RIBONUCLEOSIDE-DIPHOSPHATE REDUCTASE"/>
    <property type="match status" value="1"/>
</dbReference>
<dbReference type="Pfam" id="PF14890">
    <property type="entry name" value="Intein_splicing"/>
    <property type="match status" value="1"/>
</dbReference>
<evidence type="ECO:0000256" key="12">
    <source>
        <dbReference type="PROSITE-ProRule" id="PRU00492"/>
    </source>
</evidence>
<evidence type="ECO:0000313" key="16">
    <source>
        <dbReference type="EMBL" id="EOD42474.1"/>
    </source>
</evidence>
<comment type="catalytic activity">
    <reaction evidence="13">
        <text>a 2'-deoxyribonucleoside 5'-diphosphate + [thioredoxin]-disulfide + H2O = a ribonucleoside 5'-diphosphate + [thioredoxin]-dithiol</text>
        <dbReference type="Rhea" id="RHEA:23252"/>
        <dbReference type="Rhea" id="RHEA-COMP:10698"/>
        <dbReference type="Rhea" id="RHEA-COMP:10700"/>
        <dbReference type="ChEBI" id="CHEBI:15377"/>
        <dbReference type="ChEBI" id="CHEBI:29950"/>
        <dbReference type="ChEBI" id="CHEBI:50058"/>
        <dbReference type="ChEBI" id="CHEBI:57930"/>
        <dbReference type="ChEBI" id="CHEBI:73316"/>
        <dbReference type="EC" id="1.17.4.1"/>
    </reaction>
</comment>
<dbReference type="SMART" id="SM00305">
    <property type="entry name" value="HintC"/>
    <property type="match status" value="1"/>
</dbReference>
<dbReference type="InterPro" id="IPR036844">
    <property type="entry name" value="Hint_dom_sf"/>
</dbReference>
<dbReference type="GO" id="GO:0031419">
    <property type="term" value="F:cobalamin binding"/>
    <property type="evidence" value="ECO:0007669"/>
    <property type="project" value="UniProtKB-KW"/>
</dbReference>
<evidence type="ECO:0000256" key="6">
    <source>
        <dbReference type="ARBA" id="ARBA00022813"/>
    </source>
</evidence>
<dbReference type="PROSITE" id="PS50818">
    <property type="entry name" value="INTEIN_C_TER"/>
    <property type="match status" value="1"/>
</dbReference>
<evidence type="ECO:0000256" key="9">
    <source>
        <dbReference type="ARBA" id="ARBA00023002"/>
    </source>
</evidence>
<dbReference type="InterPro" id="IPR005144">
    <property type="entry name" value="ATP-cone_dom"/>
</dbReference>
<evidence type="ECO:0000256" key="10">
    <source>
        <dbReference type="ARBA" id="ARBA00023116"/>
    </source>
</evidence>
<dbReference type="SMR" id="R1G9G0"/>
<dbReference type="SUPFAM" id="SSF55608">
    <property type="entry name" value="Homing endonucleases"/>
    <property type="match status" value="2"/>
</dbReference>
<dbReference type="InterPro" id="IPR003587">
    <property type="entry name" value="Hint_dom_N"/>
</dbReference>
<dbReference type="Gene3D" id="3.10.28.10">
    <property type="entry name" value="Homing endonucleases"/>
    <property type="match status" value="1"/>
</dbReference>
<dbReference type="Pfam" id="PF03477">
    <property type="entry name" value="ATP-cone"/>
    <property type="match status" value="1"/>
</dbReference>